<feature type="transmembrane region" description="Helical" evidence="2">
    <location>
        <begin position="21"/>
        <end position="42"/>
    </location>
</feature>
<accession>A0A9D1PMG9</accession>
<feature type="region of interest" description="Disordered" evidence="1">
    <location>
        <begin position="45"/>
        <end position="112"/>
    </location>
</feature>
<organism evidence="4 5">
    <name type="scientific">Candidatus Pseudogracilibacillus intestinigallinarum</name>
    <dbReference type="NCBI Taxonomy" id="2838742"/>
    <lineage>
        <taxon>Bacteria</taxon>
        <taxon>Bacillati</taxon>
        <taxon>Bacillota</taxon>
        <taxon>Bacilli</taxon>
        <taxon>Bacillales</taxon>
        <taxon>Bacillaceae</taxon>
        <taxon>Pseudogracilibacillus</taxon>
    </lineage>
</organism>
<feature type="compositionally biased region" description="Basic and acidic residues" evidence="1">
    <location>
        <begin position="65"/>
        <end position="88"/>
    </location>
</feature>
<keyword evidence="2" id="KW-0472">Membrane</keyword>
<dbReference type="Proteomes" id="UP000823937">
    <property type="component" value="Unassembled WGS sequence"/>
</dbReference>
<feature type="domain" description="DUF1510" evidence="3">
    <location>
        <begin position="133"/>
        <end position="220"/>
    </location>
</feature>
<evidence type="ECO:0000313" key="5">
    <source>
        <dbReference type="Proteomes" id="UP000823937"/>
    </source>
</evidence>
<evidence type="ECO:0000313" key="4">
    <source>
        <dbReference type="EMBL" id="HIV74063.1"/>
    </source>
</evidence>
<proteinExistence type="predicted"/>
<feature type="compositionally biased region" description="Polar residues" evidence="1">
    <location>
        <begin position="48"/>
        <end position="64"/>
    </location>
</feature>
<dbReference type="Pfam" id="PF07423">
    <property type="entry name" value="DUF1510"/>
    <property type="match status" value="1"/>
</dbReference>
<gene>
    <name evidence="4" type="ORF">H9895_03165</name>
</gene>
<name>A0A9D1PMG9_9BACI</name>
<comment type="caution">
    <text evidence="4">The sequence shown here is derived from an EMBL/GenBank/DDBJ whole genome shotgun (WGS) entry which is preliminary data.</text>
</comment>
<dbReference type="AlphaFoldDB" id="A0A9D1PMG9"/>
<keyword evidence="2" id="KW-1133">Transmembrane helix</keyword>
<reference evidence="4" key="1">
    <citation type="journal article" date="2021" name="PeerJ">
        <title>Extensive microbial diversity within the chicken gut microbiome revealed by metagenomics and culture.</title>
        <authorList>
            <person name="Gilroy R."/>
            <person name="Ravi A."/>
            <person name="Getino M."/>
            <person name="Pursley I."/>
            <person name="Horton D.L."/>
            <person name="Alikhan N.F."/>
            <person name="Baker D."/>
            <person name="Gharbi K."/>
            <person name="Hall N."/>
            <person name="Watson M."/>
            <person name="Adriaenssens E.M."/>
            <person name="Foster-Nyarko E."/>
            <person name="Jarju S."/>
            <person name="Secka A."/>
            <person name="Antonio M."/>
            <person name="Oren A."/>
            <person name="Chaudhuri R.R."/>
            <person name="La Ragione R."/>
            <person name="Hildebrand F."/>
            <person name="Pallen M.J."/>
        </authorList>
    </citation>
    <scope>NUCLEOTIDE SEQUENCE</scope>
    <source>
        <strain evidence="4">CHK169-2315</strain>
    </source>
</reference>
<protein>
    <submittedName>
        <fullName evidence="4">YrrS family protein</fullName>
    </submittedName>
</protein>
<sequence>MTDPNNLSRVDRHSKRRNNRIQLIVLIVLAILCVVLLISLIFKKDSSTNDGNENDPTTENIATETNDKEQKTNEKDSTDENKDDKKDNETDDEEKDKEEAKEGIMKKEDYPTDITKEEMFTTDGNVEEAFVADWPPIGTNQTGTHTVNFDNESEDRKEIKKAISYVTDLKEDDMIEHWVGNGGDQKVIATVSNNDQSIAYKVYLQWEIDKGWKPTKVEKLKSLNIEQ</sequence>
<dbReference type="InterPro" id="IPR009988">
    <property type="entry name" value="DUF1510"/>
</dbReference>
<evidence type="ECO:0000256" key="1">
    <source>
        <dbReference type="SAM" id="MobiDB-lite"/>
    </source>
</evidence>
<keyword evidence="2" id="KW-0812">Transmembrane</keyword>
<evidence type="ECO:0000256" key="2">
    <source>
        <dbReference type="SAM" id="Phobius"/>
    </source>
</evidence>
<dbReference type="EMBL" id="DXHX01000044">
    <property type="protein sequence ID" value="HIV74063.1"/>
    <property type="molecule type" value="Genomic_DNA"/>
</dbReference>
<feature type="compositionally biased region" description="Basic and acidic residues" evidence="1">
    <location>
        <begin position="97"/>
        <end position="112"/>
    </location>
</feature>
<evidence type="ECO:0000259" key="3">
    <source>
        <dbReference type="Pfam" id="PF07423"/>
    </source>
</evidence>
<reference evidence="4" key="2">
    <citation type="submission" date="2021-04" db="EMBL/GenBank/DDBJ databases">
        <authorList>
            <person name="Gilroy R."/>
        </authorList>
    </citation>
    <scope>NUCLEOTIDE SEQUENCE</scope>
    <source>
        <strain evidence="4">CHK169-2315</strain>
    </source>
</reference>